<keyword evidence="5" id="KW-0812">Transmembrane</keyword>
<evidence type="ECO:0000256" key="4">
    <source>
        <dbReference type="ARBA" id="ARBA00022452"/>
    </source>
</evidence>
<evidence type="ECO:0000256" key="8">
    <source>
        <dbReference type="ARBA" id="ARBA00023114"/>
    </source>
</evidence>
<accession>A0A2I8F335</accession>
<keyword evidence="10" id="KW-0998">Cell outer membrane</keyword>
<evidence type="ECO:0000256" key="5">
    <source>
        <dbReference type="ARBA" id="ARBA00022692"/>
    </source>
</evidence>
<keyword evidence="7" id="KW-0406">Ion transport</keyword>
<organism evidence="13 14">
    <name type="scientific">Paraburkholderia terrae</name>
    <dbReference type="NCBI Taxonomy" id="311230"/>
    <lineage>
        <taxon>Bacteria</taxon>
        <taxon>Pseudomonadati</taxon>
        <taxon>Pseudomonadota</taxon>
        <taxon>Betaproteobacteria</taxon>
        <taxon>Burkholderiales</taxon>
        <taxon>Burkholderiaceae</taxon>
        <taxon>Paraburkholderia</taxon>
    </lineage>
</organism>
<dbReference type="EMBL" id="CP026113">
    <property type="protein sequence ID" value="AUT65474.1"/>
    <property type="molecule type" value="Genomic_DNA"/>
</dbReference>
<protein>
    <submittedName>
        <fullName evidence="13">Porin</fullName>
    </submittedName>
</protein>
<name>A0A2I8F335_9BURK</name>
<dbReference type="OrthoDB" id="8982743at2"/>
<feature type="signal peptide" evidence="11">
    <location>
        <begin position="1"/>
        <end position="26"/>
    </location>
</feature>
<keyword evidence="3" id="KW-0813">Transport</keyword>
<dbReference type="PANTHER" id="PTHR34501">
    <property type="entry name" value="PROTEIN YDDL-RELATED"/>
    <property type="match status" value="1"/>
</dbReference>
<sequence length="366" mass="37978">MVRTRIASTLLAATATLAASAQSAHAQSSVELAGLISAGLNYASNVNGKSSTYMGPAGVQRPNSLVFRGTEDLGGDLKAYFLLSSMFNIANGTNTGGPGSLFSRESYVGMSKDGWGSIQAGSSRDFLFDLSWNGYTGAYYAGIVGAHQGPFAGFGGPLGPGGNFDLDRLNGEPLNNSIKFNSANYGGFTFGAMYGFGGVAGSFGANASESFGANFSNALFGIGAAYTSAKYASMNAGRDGIRNAGIGGNIRPGPWKFAFTATWSQNTQNGAQVRAYDTTVGYNFTPTLTATLTYTYMNANAVLKDRHANQLAGVVIYNLSRRTSVYAEVLAQNAAGVGALAQINGTPSASSSRNQTVVTFGIQNLF</sequence>
<dbReference type="Proteomes" id="UP000243502">
    <property type="component" value="Chromosome 3"/>
</dbReference>
<evidence type="ECO:0000256" key="1">
    <source>
        <dbReference type="ARBA" id="ARBA00004571"/>
    </source>
</evidence>
<dbReference type="RefSeq" id="WP_042305425.1">
    <property type="nucleotide sequence ID" value="NZ_CP026113.1"/>
</dbReference>
<dbReference type="Gene3D" id="2.40.160.10">
    <property type="entry name" value="Porin"/>
    <property type="match status" value="1"/>
</dbReference>
<comment type="subcellular location">
    <subcellularLocation>
        <location evidence="1">Cell outer membrane</location>
        <topology evidence="1">Multi-pass membrane protein</topology>
    </subcellularLocation>
</comment>
<dbReference type="SUPFAM" id="SSF56935">
    <property type="entry name" value="Porins"/>
    <property type="match status" value="1"/>
</dbReference>
<dbReference type="AlphaFoldDB" id="A0A2I8F335"/>
<evidence type="ECO:0000256" key="11">
    <source>
        <dbReference type="SAM" id="SignalP"/>
    </source>
</evidence>
<evidence type="ECO:0000256" key="3">
    <source>
        <dbReference type="ARBA" id="ARBA00022448"/>
    </source>
</evidence>
<dbReference type="InterPro" id="IPR023614">
    <property type="entry name" value="Porin_dom_sf"/>
</dbReference>
<dbReference type="PANTHER" id="PTHR34501:SF9">
    <property type="entry name" value="MAJOR OUTER MEMBRANE PROTEIN P.IA"/>
    <property type="match status" value="1"/>
</dbReference>
<gene>
    <name evidence="13" type="ORF">C2L65_38750</name>
</gene>
<dbReference type="CDD" id="cd00342">
    <property type="entry name" value="gram_neg_porins"/>
    <property type="match status" value="1"/>
</dbReference>
<evidence type="ECO:0000313" key="13">
    <source>
        <dbReference type="EMBL" id="AUT65474.1"/>
    </source>
</evidence>
<keyword evidence="9" id="KW-0472">Membrane</keyword>
<dbReference type="GO" id="GO:0015288">
    <property type="term" value="F:porin activity"/>
    <property type="evidence" value="ECO:0007669"/>
    <property type="project" value="UniProtKB-KW"/>
</dbReference>
<dbReference type="InterPro" id="IPR033900">
    <property type="entry name" value="Gram_neg_porin_domain"/>
</dbReference>
<feature type="chain" id="PRO_5014394789" evidence="11">
    <location>
        <begin position="27"/>
        <end position="366"/>
    </location>
</feature>
<dbReference type="InterPro" id="IPR050298">
    <property type="entry name" value="Gram-neg_bact_OMP"/>
</dbReference>
<keyword evidence="8" id="KW-0626">Porin</keyword>
<dbReference type="GO" id="GO:0006811">
    <property type="term" value="P:monoatomic ion transport"/>
    <property type="evidence" value="ECO:0007669"/>
    <property type="project" value="UniProtKB-KW"/>
</dbReference>
<proteinExistence type="predicted"/>
<dbReference type="GO" id="GO:0046930">
    <property type="term" value="C:pore complex"/>
    <property type="evidence" value="ECO:0007669"/>
    <property type="project" value="UniProtKB-KW"/>
</dbReference>
<dbReference type="KEGG" id="pter:C2L65_38750"/>
<comment type="subunit">
    <text evidence="2">Homotrimer.</text>
</comment>
<keyword evidence="6 11" id="KW-0732">Signal</keyword>
<evidence type="ECO:0000256" key="10">
    <source>
        <dbReference type="ARBA" id="ARBA00023237"/>
    </source>
</evidence>
<dbReference type="GO" id="GO:0009279">
    <property type="term" value="C:cell outer membrane"/>
    <property type="evidence" value="ECO:0007669"/>
    <property type="project" value="UniProtKB-SubCell"/>
</dbReference>
<evidence type="ECO:0000256" key="9">
    <source>
        <dbReference type="ARBA" id="ARBA00023136"/>
    </source>
</evidence>
<reference evidence="13 14" key="1">
    <citation type="submission" date="2018-01" db="EMBL/GenBank/DDBJ databases">
        <title>Species boundaries and ecological features among Paraburkholderia terrae DSMZ17804T, P. hospita DSMZ17164T and P. caribensis DSMZ13236T.</title>
        <authorList>
            <person name="Pratama A.A."/>
        </authorList>
    </citation>
    <scope>NUCLEOTIDE SEQUENCE [LARGE SCALE GENOMIC DNA]</scope>
    <source>
        <strain evidence="13 14">DSM 17804</strain>
    </source>
</reference>
<evidence type="ECO:0000259" key="12">
    <source>
        <dbReference type="Pfam" id="PF13609"/>
    </source>
</evidence>
<feature type="domain" description="Porin" evidence="12">
    <location>
        <begin position="13"/>
        <end position="329"/>
    </location>
</feature>
<evidence type="ECO:0000256" key="2">
    <source>
        <dbReference type="ARBA" id="ARBA00011233"/>
    </source>
</evidence>
<dbReference type="Pfam" id="PF13609">
    <property type="entry name" value="Porin_4"/>
    <property type="match status" value="1"/>
</dbReference>
<keyword evidence="4" id="KW-1134">Transmembrane beta strand</keyword>
<evidence type="ECO:0000256" key="6">
    <source>
        <dbReference type="ARBA" id="ARBA00022729"/>
    </source>
</evidence>
<evidence type="ECO:0000313" key="14">
    <source>
        <dbReference type="Proteomes" id="UP000243502"/>
    </source>
</evidence>
<evidence type="ECO:0000256" key="7">
    <source>
        <dbReference type="ARBA" id="ARBA00023065"/>
    </source>
</evidence>